<dbReference type="CDD" id="cd05233">
    <property type="entry name" value="SDR_c"/>
    <property type="match status" value="1"/>
</dbReference>
<keyword evidence="2" id="KW-0560">Oxidoreductase</keyword>
<dbReference type="InterPro" id="IPR002347">
    <property type="entry name" value="SDR_fam"/>
</dbReference>
<dbReference type="PRINTS" id="PR00081">
    <property type="entry name" value="GDHRDH"/>
</dbReference>
<comment type="caution">
    <text evidence="3">The sequence shown here is derived from an EMBL/GenBank/DDBJ whole genome shotgun (WGS) entry which is preliminary data.</text>
</comment>
<accession>A0A7Y7PQN9</accession>
<reference evidence="3 4" key="1">
    <citation type="submission" date="2020-05" db="EMBL/GenBank/DDBJ databases">
        <title>Hymenobacter terrestris sp. nov. and Hymenobacter lapidiphilus sp. nov., isolated from regoliths in Antarctica.</title>
        <authorList>
            <person name="Sedlacek I."/>
            <person name="Pantucek R."/>
            <person name="Zeman M."/>
            <person name="Holochova P."/>
            <person name="Kralova S."/>
            <person name="Stankova E."/>
            <person name="Sedo O."/>
            <person name="Micenkova L."/>
            <person name="Svec P."/>
            <person name="Gupta V."/>
            <person name="Sood U."/>
            <person name="Korpole U.S."/>
            <person name="Lal R."/>
        </authorList>
    </citation>
    <scope>NUCLEOTIDE SEQUENCE [LARGE SCALE GENOMIC DNA]</scope>
    <source>
        <strain evidence="3 4">P5342</strain>
    </source>
</reference>
<sequence length="236" mass="25440">MSSDSLHNQVILVAGGTGGVGEEIVRYLLEAGAIVAVPSRSEANLQRLRDYCADAGPGQLHTLVQEMSTPDGADTVRHWLLERTGGRLDAVVAALNGRFYGKAFHTLSWAEWQDFLANYITAHFLTARTFLPLLLERGAGRYLMINGGAATQVYPGVVELSVAASAQLAMTKGLALESAHSGVQLASLVLYSRVATRHEAATQPHQLTSRQVAERAGQLLTSTEYDPNHVVHDLKP</sequence>
<evidence type="ECO:0000256" key="1">
    <source>
        <dbReference type="ARBA" id="ARBA00006484"/>
    </source>
</evidence>
<comment type="similarity">
    <text evidence="1">Belongs to the short-chain dehydrogenases/reductases (SDR) family.</text>
</comment>
<dbReference type="AlphaFoldDB" id="A0A7Y7PQN9"/>
<evidence type="ECO:0000313" key="4">
    <source>
        <dbReference type="Proteomes" id="UP000565521"/>
    </source>
</evidence>
<dbReference type="InterPro" id="IPR036291">
    <property type="entry name" value="NAD(P)-bd_dom_sf"/>
</dbReference>
<dbReference type="RefSeq" id="WP_176909154.1">
    <property type="nucleotide sequence ID" value="NZ_JABKAU010000026.1"/>
</dbReference>
<name>A0A7Y7PQN9_9BACT</name>
<dbReference type="Proteomes" id="UP000565521">
    <property type="component" value="Unassembled WGS sequence"/>
</dbReference>
<gene>
    <name evidence="3" type="ORF">HW554_13725</name>
</gene>
<evidence type="ECO:0000256" key="2">
    <source>
        <dbReference type="ARBA" id="ARBA00023002"/>
    </source>
</evidence>
<dbReference type="EMBL" id="JABKAU010000026">
    <property type="protein sequence ID" value="NVO32274.1"/>
    <property type="molecule type" value="Genomic_DNA"/>
</dbReference>
<dbReference type="PANTHER" id="PTHR43669:SF3">
    <property type="entry name" value="ALCOHOL DEHYDROGENASE, PUTATIVE (AFU_ORTHOLOGUE AFUA_3G03445)-RELATED"/>
    <property type="match status" value="1"/>
</dbReference>
<dbReference type="SUPFAM" id="SSF51735">
    <property type="entry name" value="NAD(P)-binding Rossmann-fold domains"/>
    <property type="match status" value="1"/>
</dbReference>
<protein>
    <submittedName>
        <fullName evidence="3">SDR family oxidoreductase</fullName>
    </submittedName>
</protein>
<dbReference type="PANTHER" id="PTHR43669">
    <property type="entry name" value="5-KETO-D-GLUCONATE 5-REDUCTASE"/>
    <property type="match status" value="1"/>
</dbReference>
<keyword evidence="4" id="KW-1185">Reference proteome</keyword>
<evidence type="ECO:0000313" key="3">
    <source>
        <dbReference type="EMBL" id="NVO32274.1"/>
    </source>
</evidence>
<organism evidence="3 4">
    <name type="scientific">Hymenobacter lapidiphilus</name>
    <dbReference type="NCBI Taxonomy" id="2608003"/>
    <lineage>
        <taxon>Bacteria</taxon>
        <taxon>Pseudomonadati</taxon>
        <taxon>Bacteroidota</taxon>
        <taxon>Cytophagia</taxon>
        <taxon>Cytophagales</taxon>
        <taxon>Hymenobacteraceae</taxon>
        <taxon>Hymenobacter</taxon>
    </lineage>
</organism>
<dbReference type="GO" id="GO:0016491">
    <property type="term" value="F:oxidoreductase activity"/>
    <property type="evidence" value="ECO:0007669"/>
    <property type="project" value="UniProtKB-KW"/>
</dbReference>
<proteinExistence type="inferred from homology"/>
<dbReference type="Gene3D" id="3.40.50.720">
    <property type="entry name" value="NAD(P)-binding Rossmann-like Domain"/>
    <property type="match status" value="1"/>
</dbReference>
<dbReference type="Pfam" id="PF00106">
    <property type="entry name" value="adh_short"/>
    <property type="match status" value="1"/>
</dbReference>